<protein>
    <recommendedName>
        <fullName evidence="3">Sulfotransferase domain-containing protein</fullName>
    </recommendedName>
</protein>
<keyword evidence="2" id="KW-1185">Reference proteome</keyword>
<accession>A0A938XTN8</accession>
<dbReference type="InterPro" id="IPR027417">
    <property type="entry name" value="P-loop_NTPase"/>
</dbReference>
<sequence length="277" mass="33024">MITDCTSIHEPGTPWLTKLNKLPKQIKRYGLYHMTWGQLQPSHSMFKLSTDRCRGVVSDKQAKEYIRNMREGLMKQLDSGVYVESSGHMYGALDLLDEVFPNSKIVFIIRDPRNFVRSALNTLEYILYGPLDIDCLDLSLKARYLDDDPYSDKWSSMSKFEKYCWYYNYLNEFVFSKLEGADNFKVYRFEDLFNPETRDDYFTDMLQFSSTFQDGYTKEVNYQPELMDQKVHSNAKKKKFPKWLEWSPKRAQILQKHCGKWMDKFDYGTEKEWQDKL</sequence>
<evidence type="ECO:0008006" key="3">
    <source>
        <dbReference type="Google" id="ProtNLM"/>
    </source>
</evidence>
<comment type="caution">
    <text evidence="1">The sequence shown here is derived from an EMBL/GenBank/DDBJ whole genome shotgun (WGS) entry which is preliminary data.</text>
</comment>
<name>A0A938XTN8_9FIRM</name>
<dbReference type="AlphaFoldDB" id="A0A938XTN8"/>
<evidence type="ECO:0000313" key="1">
    <source>
        <dbReference type="EMBL" id="MBM7556699.1"/>
    </source>
</evidence>
<organism evidence="1 2">
    <name type="scientific">Halanaerobacter jeridensis</name>
    <dbReference type="NCBI Taxonomy" id="706427"/>
    <lineage>
        <taxon>Bacteria</taxon>
        <taxon>Bacillati</taxon>
        <taxon>Bacillota</taxon>
        <taxon>Clostridia</taxon>
        <taxon>Halanaerobiales</taxon>
        <taxon>Halobacteroidaceae</taxon>
        <taxon>Halanaerobacter</taxon>
    </lineage>
</organism>
<dbReference type="Gene3D" id="3.40.50.300">
    <property type="entry name" value="P-loop containing nucleotide triphosphate hydrolases"/>
    <property type="match status" value="1"/>
</dbReference>
<reference evidence="1" key="1">
    <citation type="submission" date="2021-01" db="EMBL/GenBank/DDBJ databases">
        <title>Genomic Encyclopedia of Type Strains, Phase IV (KMG-IV): sequencing the most valuable type-strain genomes for metagenomic binning, comparative biology and taxonomic classification.</title>
        <authorList>
            <person name="Goeker M."/>
        </authorList>
    </citation>
    <scope>NUCLEOTIDE SEQUENCE</scope>
    <source>
        <strain evidence="1">DSM 23230</strain>
    </source>
</reference>
<dbReference type="SUPFAM" id="SSF52540">
    <property type="entry name" value="P-loop containing nucleoside triphosphate hydrolases"/>
    <property type="match status" value="1"/>
</dbReference>
<evidence type="ECO:0000313" key="2">
    <source>
        <dbReference type="Proteomes" id="UP000774000"/>
    </source>
</evidence>
<gene>
    <name evidence="1" type="ORF">JOC47_001550</name>
</gene>
<dbReference type="EMBL" id="JAFBDQ010000006">
    <property type="protein sequence ID" value="MBM7556699.1"/>
    <property type="molecule type" value="Genomic_DNA"/>
</dbReference>
<proteinExistence type="predicted"/>
<dbReference type="Proteomes" id="UP000774000">
    <property type="component" value="Unassembled WGS sequence"/>
</dbReference>